<gene>
    <name evidence="8" type="ORF">PPROV_000343100</name>
</gene>
<feature type="transmembrane region" description="Helical" evidence="6">
    <location>
        <begin position="399"/>
        <end position="418"/>
    </location>
</feature>
<feature type="domain" description="Fatty acid hydroxylase" evidence="7">
    <location>
        <begin position="207"/>
        <end position="330"/>
    </location>
</feature>
<feature type="transmembrane region" description="Helical" evidence="6">
    <location>
        <begin position="74"/>
        <end position="94"/>
    </location>
</feature>
<dbReference type="Proteomes" id="UP000660262">
    <property type="component" value="Unassembled WGS sequence"/>
</dbReference>
<dbReference type="OrthoDB" id="1658724at2759"/>
<feature type="transmembrane region" description="Helical" evidence="6">
    <location>
        <begin position="372"/>
        <end position="393"/>
    </location>
</feature>
<dbReference type="GO" id="GO:0016020">
    <property type="term" value="C:membrane"/>
    <property type="evidence" value="ECO:0007669"/>
    <property type="project" value="UniProtKB-SubCell"/>
</dbReference>
<dbReference type="AlphaFoldDB" id="A0A830HD57"/>
<evidence type="ECO:0000256" key="3">
    <source>
        <dbReference type="ARBA" id="ARBA00022692"/>
    </source>
</evidence>
<accession>A0A830HD57</accession>
<dbReference type="InterPro" id="IPR050307">
    <property type="entry name" value="Sterol_Desaturase_Related"/>
</dbReference>
<feature type="transmembrane region" description="Helical" evidence="6">
    <location>
        <begin position="158"/>
        <end position="180"/>
    </location>
</feature>
<reference evidence="8" key="1">
    <citation type="submission" date="2020-10" db="EMBL/GenBank/DDBJ databases">
        <title>Unveiling of a novel bifunctional photoreceptor, Dualchrome1, isolated from a cosmopolitan green alga.</title>
        <authorList>
            <person name="Suzuki S."/>
            <person name="Kawachi M."/>
        </authorList>
    </citation>
    <scope>NUCLEOTIDE SEQUENCE</scope>
    <source>
        <strain evidence="8">NIES 2893</strain>
    </source>
</reference>
<evidence type="ECO:0000313" key="9">
    <source>
        <dbReference type="Proteomes" id="UP000660262"/>
    </source>
</evidence>
<dbReference type="InterPro" id="IPR006694">
    <property type="entry name" value="Fatty_acid_hydroxylase"/>
</dbReference>
<organism evidence="8 9">
    <name type="scientific">Pycnococcus provasolii</name>
    <dbReference type="NCBI Taxonomy" id="41880"/>
    <lineage>
        <taxon>Eukaryota</taxon>
        <taxon>Viridiplantae</taxon>
        <taxon>Chlorophyta</taxon>
        <taxon>Pseudoscourfieldiophyceae</taxon>
        <taxon>Pseudoscourfieldiales</taxon>
        <taxon>Pycnococcaceae</taxon>
        <taxon>Pycnococcus</taxon>
    </lineage>
</organism>
<name>A0A830HD57_9CHLO</name>
<protein>
    <recommendedName>
        <fullName evidence="7">Fatty acid hydroxylase domain-containing protein</fullName>
    </recommendedName>
</protein>
<evidence type="ECO:0000313" key="8">
    <source>
        <dbReference type="EMBL" id="GHP04678.1"/>
    </source>
</evidence>
<keyword evidence="3 6" id="KW-0812">Transmembrane</keyword>
<feature type="transmembrane region" description="Helical" evidence="6">
    <location>
        <begin position="115"/>
        <end position="138"/>
    </location>
</feature>
<sequence length="464" mass="52642">MGRGGHSKITRGDFKGTRHSHSVFDGLGGVNGFKLFGTTPPYVDLRKPPGHTSMASEVSFQKTVSDALTLKSLVFSPNLVWFLAAVFVFFAKPYDEELFREARNGFHLRWMAPRFAVHFGVSLLYYGYFFLGCYVWRLSTRKFKPGSWPTPSNMLHNLFFWTLGMLQVAAYDAIMIRLWATRAVDMVTNQEVAENAYEAVKLAVTIALVPLWRDFHFYAAHRFIHVRALYKYVHSLHHRIPDPEPFSGLTMHPVEHLYYFSNALVPALYVRTHPLVFMFVLVHLYLAPACGHSGFEDHFQQDLYHFLHHAYFECNYGSPSSGFLDKLGGTFRECIGKSKHYQGEWNGEGEQNRSREWSATAHLGLPKTFGHGVYFTLSLAAAWLLCTSASAGSQSKNDAHLVAAVIAYGPIVAALVLAQCSRDRYSWRWPFHKERVAFGLTCVFGYLCCVKPVHDAVFLLVNAK</sequence>
<dbReference type="GO" id="GO:0005506">
    <property type="term" value="F:iron ion binding"/>
    <property type="evidence" value="ECO:0007669"/>
    <property type="project" value="InterPro"/>
</dbReference>
<keyword evidence="9" id="KW-1185">Reference proteome</keyword>
<evidence type="ECO:0000256" key="5">
    <source>
        <dbReference type="ARBA" id="ARBA00023136"/>
    </source>
</evidence>
<proteinExistence type="inferred from homology"/>
<evidence type="ECO:0000259" key="7">
    <source>
        <dbReference type="Pfam" id="PF04116"/>
    </source>
</evidence>
<comment type="caution">
    <text evidence="8">The sequence shown here is derived from an EMBL/GenBank/DDBJ whole genome shotgun (WGS) entry which is preliminary data.</text>
</comment>
<evidence type="ECO:0000256" key="2">
    <source>
        <dbReference type="ARBA" id="ARBA00009324"/>
    </source>
</evidence>
<dbReference type="EMBL" id="BNJQ01000008">
    <property type="protein sequence ID" value="GHP04678.1"/>
    <property type="molecule type" value="Genomic_DNA"/>
</dbReference>
<keyword evidence="5 6" id="KW-0472">Membrane</keyword>
<comment type="subcellular location">
    <subcellularLocation>
        <location evidence="1">Membrane</location>
    </subcellularLocation>
</comment>
<dbReference type="GO" id="GO:0016491">
    <property type="term" value="F:oxidoreductase activity"/>
    <property type="evidence" value="ECO:0007669"/>
    <property type="project" value="InterPro"/>
</dbReference>
<dbReference type="PANTHER" id="PTHR11863">
    <property type="entry name" value="STEROL DESATURASE"/>
    <property type="match status" value="1"/>
</dbReference>
<evidence type="ECO:0000256" key="4">
    <source>
        <dbReference type="ARBA" id="ARBA00022989"/>
    </source>
</evidence>
<keyword evidence="4 6" id="KW-1133">Transmembrane helix</keyword>
<evidence type="ECO:0000256" key="1">
    <source>
        <dbReference type="ARBA" id="ARBA00004370"/>
    </source>
</evidence>
<dbReference type="GO" id="GO:0008610">
    <property type="term" value="P:lipid biosynthetic process"/>
    <property type="evidence" value="ECO:0007669"/>
    <property type="project" value="InterPro"/>
</dbReference>
<dbReference type="Pfam" id="PF04116">
    <property type="entry name" value="FA_hydroxylase"/>
    <property type="match status" value="1"/>
</dbReference>
<comment type="similarity">
    <text evidence="2">Belongs to the sterol desaturase family.</text>
</comment>
<evidence type="ECO:0000256" key="6">
    <source>
        <dbReference type="SAM" id="Phobius"/>
    </source>
</evidence>